<evidence type="ECO:0000313" key="1">
    <source>
        <dbReference type="EMBL" id="RJS45177.1"/>
    </source>
</evidence>
<evidence type="ECO:0008006" key="3">
    <source>
        <dbReference type="Google" id="ProtNLM"/>
    </source>
</evidence>
<evidence type="ECO:0000313" key="2">
    <source>
        <dbReference type="Proteomes" id="UP000276542"/>
    </source>
</evidence>
<comment type="caution">
    <text evidence="1">The sequence shown here is derived from an EMBL/GenBank/DDBJ whole genome shotgun (WGS) entry which is preliminary data.</text>
</comment>
<keyword evidence="2" id="KW-1185">Reference proteome</keyword>
<dbReference type="AlphaFoldDB" id="A0A3A5HB29"/>
<gene>
    <name evidence="1" type="ORF">D4739_02325</name>
</gene>
<organism evidence="1 2">
    <name type="scientific">Nocardioides cavernaquae</name>
    <dbReference type="NCBI Taxonomy" id="2321396"/>
    <lineage>
        <taxon>Bacteria</taxon>
        <taxon>Bacillati</taxon>
        <taxon>Actinomycetota</taxon>
        <taxon>Actinomycetes</taxon>
        <taxon>Propionibacteriales</taxon>
        <taxon>Nocardioidaceae</taxon>
        <taxon>Nocardioides</taxon>
    </lineage>
</organism>
<proteinExistence type="predicted"/>
<accession>A0A3A5HB29</accession>
<dbReference type="EMBL" id="QYRP01000002">
    <property type="protein sequence ID" value="RJS45177.1"/>
    <property type="molecule type" value="Genomic_DNA"/>
</dbReference>
<dbReference type="Proteomes" id="UP000276542">
    <property type="component" value="Unassembled WGS sequence"/>
</dbReference>
<sequence length="216" mass="22144">MMLSVIRNLGPEAPPAVRATPAAWRDPRLWIGVALVSASVLVGSRVVGSAGETTEVWAARSDLAVGQSVTRADLVPASVHLDGARASTYLRTTDDLPDEEVLARAIGSGELVPAAAFEAAASDVLHVPVWAPADAVPAGLTEGSTVDVWVTTDDRADAASAVLDDVIVLGLPLHEDGLGPAGNRQVLVGVPESQRGSVGQVLAAARDGRVALTREG</sequence>
<reference evidence="2" key="1">
    <citation type="submission" date="2018-09" db="EMBL/GenBank/DDBJ databases">
        <authorList>
            <person name="Zhu H."/>
        </authorList>
    </citation>
    <scope>NUCLEOTIDE SEQUENCE [LARGE SCALE GENOMIC DNA]</scope>
    <source>
        <strain evidence="2">K1W22B-1</strain>
    </source>
</reference>
<name>A0A3A5HB29_9ACTN</name>
<protein>
    <recommendedName>
        <fullName evidence="3">SAF domain-containing protein</fullName>
    </recommendedName>
</protein>